<feature type="domain" description="SWIM-type" evidence="2">
    <location>
        <begin position="213"/>
        <end position="245"/>
    </location>
</feature>
<dbReference type="EMBL" id="JARAKH010001327">
    <property type="protein sequence ID" value="KAK8373151.1"/>
    <property type="molecule type" value="Genomic_DNA"/>
</dbReference>
<evidence type="ECO:0000256" key="1">
    <source>
        <dbReference type="PROSITE-ProRule" id="PRU00325"/>
    </source>
</evidence>
<dbReference type="AlphaFoldDB" id="A0AAW0SEA7"/>
<keyword evidence="1" id="KW-0863">Zinc-finger</keyword>
<sequence>MINSADALKHRDVSEDTIEIFKNLYAKGHSPASALNTHKLDMQLQHEKDYVYEAADRANCPDIQFCHRLYRKILVFDKTYGAASGEQMLHDLEAAIESYNSEQGEAWAVCYRHDLLVRGNNTNSYAEAAMRILKDQIFERVRAYNIAQLLDFLVTRLPSYYERRLIDLANGRVDVTVSKRFLPGGSSLPKDDIIKIDGHNYEVRSQSKQDIVYHVDTTIWTCTCTVGMNGGAPCKHQYAVVKNFGESSLNFIPLRDPHQREHLLFIATGEKNVRPGWFTPLPIAGMTTDVNPECMANGGDVEAMQSTSCGTAEMLHQNKVNVRSSSLSDYENEDTTNADVAMAAVVAVVPALKYWHCSGRSGSKELAVQECLYLDSTHTRKLKILDPPVGRRTRLPLLRLLQRLGQRAAWLHHLDPWLNTGREGSTKPETSIRVGTKRRRGAVGSALLDSETAVKEKDAYVLPWPRNCARLVFGRMDDQPGLRRSR</sequence>
<keyword evidence="4" id="KW-1185">Reference proteome</keyword>
<evidence type="ECO:0000313" key="4">
    <source>
        <dbReference type="Proteomes" id="UP001487740"/>
    </source>
</evidence>
<evidence type="ECO:0000259" key="2">
    <source>
        <dbReference type="PROSITE" id="PS50966"/>
    </source>
</evidence>
<dbReference type="InterPro" id="IPR007527">
    <property type="entry name" value="Znf_SWIM"/>
</dbReference>
<keyword evidence="1" id="KW-0862">Zinc</keyword>
<dbReference type="PROSITE" id="PS50966">
    <property type="entry name" value="ZF_SWIM"/>
    <property type="match status" value="1"/>
</dbReference>
<dbReference type="PANTHER" id="PTHR35385:SF2">
    <property type="entry name" value="PROTEIN B, PUTATIVE-RELATED"/>
    <property type="match status" value="1"/>
</dbReference>
<comment type="caution">
    <text evidence="3">The sequence shown here is derived from an EMBL/GenBank/DDBJ whole genome shotgun (WGS) entry which is preliminary data.</text>
</comment>
<dbReference type="PANTHER" id="PTHR35385">
    <property type="entry name" value="PROTEIN B, PUTATIVE-RELATED-RELATED"/>
    <property type="match status" value="1"/>
</dbReference>
<protein>
    <recommendedName>
        <fullName evidence="2">SWIM-type domain-containing protein</fullName>
    </recommendedName>
</protein>
<reference evidence="3 4" key="1">
    <citation type="submission" date="2023-03" db="EMBL/GenBank/DDBJ databases">
        <title>High-quality genome of Scylla paramamosain provides insights in environmental adaptation.</title>
        <authorList>
            <person name="Zhang L."/>
        </authorList>
    </citation>
    <scope>NUCLEOTIDE SEQUENCE [LARGE SCALE GENOMIC DNA]</scope>
    <source>
        <strain evidence="3">LZ_2023a</strain>
        <tissue evidence="3">Muscle</tissue>
    </source>
</reference>
<evidence type="ECO:0000313" key="3">
    <source>
        <dbReference type="EMBL" id="KAK8373151.1"/>
    </source>
</evidence>
<name>A0AAW0SEA7_SCYPA</name>
<gene>
    <name evidence="3" type="ORF">O3P69_012322</name>
</gene>
<keyword evidence="1" id="KW-0479">Metal-binding</keyword>
<dbReference type="GO" id="GO:0008270">
    <property type="term" value="F:zinc ion binding"/>
    <property type="evidence" value="ECO:0007669"/>
    <property type="project" value="UniProtKB-KW"/>
</dbReference>
<dbReference type="Proteomes" id="UP001487740">
    <property type="component" value="Unassembled WGS sequence"/>
</dbReference>
<proteinExistence type="predicted"/>
<accession>A0AAW0SEA7</accession>
<organism evidence="3 4">
    <name type="scientific">Scylla paramamosain</name>
    <name type="common">Mud crab</name>
    <dbReference type="NCBI Taxonomy" id="85552"/>
    <lineage>
        <taxon>Eukaryota</taxon>
        <taxon>Metazoa</taxon>
        <taxon>Ecdysozoa</taxon>
        <taxon>Arthropoda</taxon>
        <taxon>Crustacea</taxon>
        <taxon>Multicrustacea</taxon>
        <taxon>Malacostraca</taxon>
        <taxon>Eumalacostraca</taxon>
        <taxon>Eucarida</taxon>
        <taxon>Decapoda</taxon>
        <taxon>Pleocyemata</taxon>
        <taxon>Brachyura</taxon>
        <taxon>Eubrachyura</taxon>
        <taxon>Portunoidea</taxon>
        <taxon>Portunidae</taxon>
        <taxon>Portuninae</taxon>
        <taxon>Scylla</taxon>
    </lineage>
</organism>